<name>A0AAD8U1C7_LOLMU</name>
<keyword evidence="3" id="KW-1185">Reference proteome</keyword>
<gene>
    <name evidence="2" type="ORF">QYE76_012855</name>
</gene>
<comment type="caution">
    <text evidence="2">The sequence shown here is derived from an EMBL/GenBank/DDBJ whole genome shotgun (WGS) entry which is preliminary data.</text>
</comment>
<sequence length="660" mass="74925">MDKLFEGLDEDSNLSVREMKSRFLAYDVEKKLKEDEVQSQMAQMTAMLKNLTSGTASGTSVPPKGFHQVNHDYPKNTSPMPLINHSGNVPHFDGTHFPFWKSSMESHIRSCSVELWEIIVDGYRKPQDPIRLTSTEFYNRQLNASARDKIRSGINRKLLDQVNDIDSAKELWDRIVVLQEGTDLIQSALYESAKTEATMFMIRQGESVADAYGRLGALRVKVKGLGCEKYNDGFEMNEAFIKSKVIAMIAVKQKDTNLALNLQIITKSADLNADDLVSYVAANENMAKTGERLMAMNRVDEASHNLALKARADYEREEDYEIEEDEEMTSTSDIATDFAFFAKKYKTKLPIFFNEKKKKRTSPSTTDAAPSLATATRRFSTLDNAASHQAEHRGDLMEPTNVKFYQLGNGGDLIFERDLDALSDFLGRPHPEFHGVEVNDQQGGELQWVITADLRGKMEPPTSERILFSFRESNWLDGLARALQEALARLCGQNEAAIQGERFAHLARRDSDGEPMGLPFHPELRHHVDHLDFMLFQTQKELDNSRAYANQTHMALAHHADAIKLLAKDRKSLRLQRAKKDATIERLRARIASLEATVKGQEDQLNEMDEDGEDIQGGEAFLSDDEDFEEDEFTDEEDYEFLEDREDEIIPINVDENDKE</sequence>
<protein>
    <submittedName>
        <fullName evidence="2">Uncharacterized protein</fullName>
    </submittedName>
</protein>
<feature type="coiled-coil region" evidence="1">
    <location>
        <begin position="570"/>
        <end position="611"/>
    </location>
</feature>
<evidence type="ECO:0000313" key="3">
    <source>
        <dbReference type="Proteomes" id="UP001231189"/>
    </source>
</evidence>
<accession>A0AAD8U1C7</accession>
<dbReference type="Pfam" id="PF14223">
    <property type="entry name" value="Retrotran_gag_2"/>
    <property type="match status" value="1"/>
</dbReference>
<dbReference type="Proteomes" id="UP001231189">
    <property type="component" value="Unassembled WGS sequence"/>
</dbReference>
<organism evidence="2 3">
    <name type="scientific">Lolium multiflorum</name>
    <name type="common">Italian ryegrass</name>
    <name type="synonym">Lolium perenne subsp. multiflorum</name>
    <dbReference type="NCBI Taxonomy" id="4521"/>
    <lineage>
        <taxon>Eukaryota</taxon>
        <taxon>Viridiplantae</taxon>
        <taxon>Streptophyta</taxon>
        <taxon>Embryophyta</taxon>
        <taxon>Tracheophyta</taxon>
        <taxon>Spermatophyta</taxon>
        <taxon>Magnoliopsida</taxon>
        <taxon>Liliopsida</taxon>
        <taxon>Poales</taxon>
        <taxon>Poaceae</taxon>
        <taxon>BOP clade</taxon>
        <taxon>Pooideae</taxon>
        <taxon>Poodae</taxon>
        <taxon>Poeae</taxon>
        <taxon>Poeae Chloroplast Group 2 (Poeae type)</taxon>
        <taxon>Loliodinae</taxon>
        <taxon>Loliinae</taxon>
        <taxon>Lolium</taxon>
    </lineage>
</organism>
<dbReference type="EMBL" id="JAUUTY010000001">
    <property type="protein sequence ID" value="KAK1696158.1"/>
    <property type="molecule type" value="Genomic_DNA"/>
</dbReference>
<evidence type="ECO:0000256" key="1">
    <source>
        <dbReference type="SAM" id="Coils"/>
    </source>
</evidence>
<dbReference type="AlphaFoldDB" id="A0AAD8U1C7"/>
<evidence type="ECO:0000313" key="2">
    <source>
        <dbReference type="EMBL" id="KAK1696158.1"/>
    </source>
</evidence>
<reference evidence="2" key="1">
    <citation type="submission" date="2023-07" db="EMBL/GenBank/DDBJ databases">
        <title>A chromosome-level genome assembly of Lolium multiflorum.</title>
        <authorList>
            <person name="Chen Y."/>
            <person name="Copetti D."/>
            <person name="Kolliker R."/>
            <person name="Studer B."/>
        </authorList>
    </citation>
    <scope>NUCLEOTIDE SEQUENCE</scope>
    <source>
        <strain evidence="2">02402/16</strain>
        <tissue evidence="2">Leaf</tissue>
    </source>
</reference>
<proteinExistence type="predicted"/>
<keyword evidence="1" id="KW-0175">Coiled coil</keyword>